<accession>A0A1S8L5W4</accession>
<sequence>MDEDKLYMYSAILTFILGISAFVFFQLAMGYKNYFYLLGTILSIALIFFIFHVKAKIIYKLNYERFKKHWGQYEKRKINVKNIQRFFEFHKEENQDEFNIDDQTWVDLNMNKVFEIADRTLTSPGEEMLYKIFKTPEFSEEKLIERNSTIRIFQENKEVREEVGLELTRLGRKKENGVIDIIWKDIEVNYKYKYLFNFLFWATLASVLTIPIFKFKYIIILAMFILVNTVAHNKFKNKVELYVQSLGYLNGVINTANRISKIDCFELKYFTDVLNKTSSKLMKVAKKTAGIERVEGADVIGDAIYNMLPIEERKFFNAINDIKKLRGELKVLYKTLGEIDALMSIASFREGLEYYCEPEFKGYGRTLNAENIYHPLVKNAVSNSIKLDEKGIILTGTNMSGKSTFLRTIGLNSLLAQTIYTCAAKTYTTSFFKIMTSISPEDNISSGKSYYFREAEALKRIINQCGDKEPVLCIIDEIFRGTNPVERVNASAEILNYIGKHNTLTLVATHDLELTEMLREDYLCFYFSEDIDDTGLSFDYKLKDGICKTRNAVKLLNYLEYPNEIIQKTNERLAKISQT</sequence>
<dbReference type="GO" id="GO:0030983">
    <property type="term" value="F:mismatched DNA binding"/>
    <property type="evidence" value="ECO:0007669"/>
    <property type="project" value="InterPro"/>
</dbReference>
<evidence type="ECO:0000256" key="2">
    <source>
        <dbReference type="ARBA" id="ARBA00022840"/>
    </source>
</evidence>
<dbReference type="KEGG" id="crw:CROST_044650"/>
<dbReference type="SUPFAM" id="SSF48334">
    <property type="entry name" value="DNA repair protein MutS, domain III"/>
    <property type="match status" value="1"/>
</dbReference>
<dbReference type="PANTHER" id="PTHR11361:SF152">
    <property type="entry name" value="DNA MISMATCH REPAIR PROTEIN"/>
    <property type="match status" value="1"/>
</dbReference>
<dbReference type="AlphaFoldDB" id="A0A1S8L5W4"/>
<protein>
    <submittedName>
        <fullName evidence="4">DNA mismatch repair protein MutS</fullName>
    </submittedName>
</protein>
<dbReference type="Proteomes" id="UP000190951">
    <property type="component" value="Chromosome"/>
</dbReference>
<name>A0A1S8L5W4_9CLOT</name>
<evidence type="ECO:0000256" key="3">
    <source>
        <dbReference type="ARBA" id="ARBA00023125"/>
    </source>
</evidence>
<gene>
    <name evidence="4" type="primary">mutS_3</name>
    <name evidence="4" type="ORF">CROST_044650</name>
</gene>
<dbReference type="STRING" id="84029.CROST_21580"/>
<dbReference type="GO" id="GO:0140664">
    <property type="term" value="F:ATP-dependent DNA damage sensor activity"/>
    <property type="evidence" value="ECO:0007669"/>
    <property type="project" value="InterPro"/>
</dbReference>
<keyword evidence="1" id="KW-0547">Nucleotide-binding</keyword>
<evidence type="ECO:0000313" key="5">
    <source>
        <dbReference type="Proteomes" id="UP000190951"/>
    </source>
</evidence>
<organism evidence="4 5">
    <name type="scientific">Clostridium felsineum</name>
    <dbReference type="NCBI Taxonomy" id="36839"/>
    <lineage>
        <taxon>Bacteria</taxon>
        <taxon>Bacillati</taxon>
        <taxon>Bacillota</taxon>
        <taxon>Clostridia</taxon>
        <taxon>Eubacteriales</taxon>
        <taxon>Clostridiaceae</taxon>
        <taxon>Clostridium</taxon>
    </lineage>
</organism>
<proteinExistence type="predicted"/>
<keyword evidence="3" id="KW-0238">DNA-binding</keyword>
<evidence type="ECO:0000313" key="4">
    <source>
        <dbReference type="EMBL" id="URZ13699.1"/>
    </source>
</evidence>
<keyword evidence="5" id="KW-1185">Reference proteome</keyword>
<dbReference type="GO" id="GO:0005829">
    <property type="term" value="C:cytosol"/>
    <property type="evidence" value="ECO:0007669"/>
    <property type="project" value="TreeGrafter"/>
</dbReference>
<dbReference type="Gene3D" id="3.40.50.300">
    <property type="entry name" value="P-loop containing nucleotide triphosphate hydrolases"/>
    <property type="match status" value="1"/>
</dbReference>
<dbReference type="EMBL" id="CP096983">
    <property type="protein sequence ID" value="URZ13699.1"/>
    <property type="molecule type" value="Genomic_DNA"/>
</dbReference>
<dbReference type="GO" id="GO:0005524">
    <property type="term" value="F:ATP binding"/>
    <property type="evidence" value="ECO:0007669"/>
    <property type="project" value="UniProtKB-KW"/>
</dbReference>
<dbReference type="GO" id="GO:0006298">
    <property type="term" value="P:mismatch repair"/>
    <property type="evidence" value="ECO:0007669"/>
    <property type="project" value="InterPro"/>
</dbReference>
<dbReference type="SMART" id="SM00534">
    <property type="entry name" value="MUTSac"/>
    <property type="match status" value="1"/>
</dbReference>
<reference evidence="4 5" key="1">
    <citation type="submission" date="2022-04" db="EMBL/GenBank/DDBJ databases">
        <title>Genome sequence of C. roseum typestrain.</title>
        <authorList>
            <person name="Poehlein A."/>
            <person name="Schoch T."/>
            <person name="Duerre P."/>
            <person name="Daniel R."/>
        </authorList>
    </citation>
    <scope>NUCLEOTIDE SEQUENCE [LARGE SCALE GENOMIC DNA]</scope>
    <source>
        <strain evidence="4 5">DSM 7320</strain>
    </source>
</reference>
<dbReference type="InterPro" id="IPR027417">
    <property type="entry name" value="P-loop_NTPase"/>
</dbReference>
<evidence type="ECO:0000256" key="1">
    <source>
        <dbReference type="ARBA" id="ARBA00022741"/>
    </source>
</evidence>
<dbReference type="InterPro" id="IPR045076">
    <property type="entry name" value="MutS"/>
</dbReference>
<dbReference type="Pfam" id="PF00488">
    <property type="entry name" value="MutS_V"/>
    <property type="match status" value="1"/>
</dbReference>
<dbReference type="RefSeq" id="WP_077833622.1">
    <property type="nucleotide sequence ID" value="NZ_CP096983.1"/>
</dbReference>
<dbReference type="PANTHER" id="PTHR11361">
    <property type="entry name" value="DNA MISMATCH REPAIR PROTEIN MUTS FAMILY MEMBER"/>
    <property type="match status" value="1"/>
</dbReference>
<dbReference type="InterPro" id="IPR036187">
    <property type="entry name" value="DNA_mismatch_repair_MutS_sf"/>
</dbReference>
<keyword evidence="2" id="KW-0067">ATP-binding</keyword>
<dbReference type="SUPFAM" id="SSF52540">
    <property type="entry name" value="P-loop containing nucleoside triphosphate hydrolases"/>
    <property type="match status" value="1"/>
</dbReference>
<dbReference type="InterPro" id="IPR000432">
    <property type="entry name" value="DNA_mismatch_repair_MutS_C"/>
</dbReference>